<feature type="compositionally biased region" description="Low complexity" evidence="4">
    <location>
        <begin position="170"/>
        <end position="180"/>
    </location>
</feature>
<evidence type="ECO:0000256" key="3">
    <source>
        <dbReference type="ARBA" id="ARBA00022833"/>
    </source>
</evidence>
<accession>A0ABY8AB10</accession>
<dbReference type="SUPFAM" id="SSF51338">
    <property type="entry name" value="Composite domain of metallo-dependent hydrolases"/>
    <property type="match status" value="1"/>
</dbReference>
<proteinExistence type="predicted"/>
<keyword evidence="3" id="KW-0862">Zinc</keyword>
<keyword evidence="1" id="KW-0479">Metal-binding</keyword>
<feature type="region of interest" description="Disordered" evidence="4">
    <location>
        <begin position="156"/>
        <end position="180"/>
    </location>
</feature>
<evidence type="ECO:0000256" key="1">
    <source>
        <dbReference type="ARBA" id="ARBA00022723"/>
    </source>
</evidence>
<reference evidence="6 7" key="1">
    <citation type="submission" date="2022-03" db="EMBL/GenBank/DDBJ databases">
        <title>Streptomyces yunnanensis P86,complete genome.</title>
        <authorList>
            <person name="Chen S."/>
            <person name="Zhang Q."/>
        </authorList>
    </citation>
    <scope>NUCLEOTIDE SEQUENCE [LARGE SCALE GENOMIC DNA]</scope>
    <source>
        <strain evidence="6 7">P86</strain>
    </source>
</reference>
<evidence type="ECO:0000259" key="5">
    <source>
        <dbReference type="Pfam" id="PF22039"/>
    </source>
</evidence>
<protein>
    <recommendedName>
        <fullName evidence="5">Aminodeoxyfutalosine deaminase/Imidazolonepropionase-like composite domain-containing protein</fullName>
    </recommendedName>
</protein>
<dbReference type="EMBL" id="CP095749">
    <property type="protein sequence ID" value="WEB41896.1"/>
    <property type="molecule type" value="Genomic_DNA"/>
</dbReference>
<sequence>MLTLHRVRAVRLAPAEDPEGAEPLLGYAVVVDGDRLAAVGPYEELLAAYGTGVPPAHAGPGAQGSIRIREWDGTLTPGRHEPDGAALLEATYHPDPREAAELGTEPLTGAALAALPMTEARWGASARRGLQRLLALGTTTLAGPFTHPAVRTAVQRSGIRQTPRASPISPARADGAAEAPARSLVPGAPADFAVFAPDGSCLATVLAGRLVHRRR</sequence>
<dbReference type="InterPro" id="IPR011059">
    <property type="entry name" value="Metal-dep_hydrolase_composite"/>
</dbReference>
<evidence type="ECO:0000313" key="7">
    <source>
        <dbReference type="Proteomes" id="UP001218629"/>
    </source>
</evidence>
<gene>
    <name evidence="6" type="ORF">MOV08_23285</name>
</gene>
<keyword evidence="2" id="KW-0378">Hydrolase</keyword>
<evidence type="ECO:0000256" key="4">
    <source>
        <dbReference type="SAM" id="MobiDB-lite"/>
    </source>
</evidence>
<organism evidence="6 7">
    <name type="scientific">Streptomyces yunnanensis</name>
    <dbReference type="NCBI Taxonomy" id="156453"/>
    <lineage>
        <taxon>Bacteria</taxon>
        <taxon>Bacillati</taxon>
        <taxon>Actinomycetota</taxon>
        <taxon>Actinomycetes</taxon>
        <taxon>Kitasatosporales</taxon>
        <taxon>Streptomycetaceae</taxon>
        <taxon>Streptomyces</taxon>
    </lineage>
</organism>
<dbReference type="RefSeq" id="WP_275308727.1">
    <property type="nucleotide sequence ID" value="NZ_CP095749.1"/>
</dbReference>
<dbReference type="InterPro" id="IPR054418">
    <property type="entry name" value="MQNX/HUTI_composite_N"/>
</dbReference>
<dbReference type="Proteomes" id="UP001218629">
    <property type="component" value="Chromosome"/>
</dbReference>
<evidence type="ECO:0000256" key="2">
    <source>
        <dbReference type="ARBA" id="ARBA00022801"/>
    </source>
</evidence>
<name>A0ABY8AB10_9ACTN</name>
<keyword evidence="7" id="KW-1185">Reference proteome</keyword>
<evidence type="ECO:0000313" key="6">
    <source>
        <dbReference type="EMBL" id="WEB41896.1"/>
    </source>
</evidence>
<feature type="domain" description="Aminodeoxyfutalosine deaminase/Imidazolonepropionase-like composite" evidence="5">
    <location>
        <begin position="28"/>
        <end position="49"/>
    </location>
</feature>
<dbReference type="Pfam" id="PF22039">
    <property type="entry name" value="HUTI_composite_bact"/>
    <property type="match status" value="1"/>
</dbReference>